<protein>
    <submittedName>
        <fullName evidence="1">Starch-binding associating with outer membrane</fullName>
    </submittedName>
</protein>
<evidence type="ECO:0000313" key="1">
    <source>
        <dbReference type="EMBL" id="SFS45530.1"/>
    </source>
</evidence>
<proteinExistence type="predicted"/>
<gene>
    <name evidence="1" type="ORF">SAMN04488006_1357</name>
</gene>
<keyword evidence="2" id="KW-1185">Reference proteome</keyword>
<dbReference type="Proteomes" id="UP000199312">
    <property type="component" value="Unassembled WGS sequence"/>
</dbReference>
<name>A0A1I6PZN4_9FLAO</name>
<dbReference type="PROSITE" id="PS51257">
    <property type="entry name" value="PROKAR_LIPOPROTEIN"/>
    <property type="match status" value="1"/>
</dbReference>
<dbReference type="RefSeq" id="WP_090224082.1">
    <property type="nucleotide sequence ID" value="NZ_FOZP01000003.1"/>
</dbReference>
<dbReference type="Gene3D" id="1.25.40.390">
    <property type="match status" value="1"/>
</dbReference>
<accession>A0A1I6PZN4</accession>
<dbReference type="InterPro" id="IPR011990">
    <property type="entry name" value="TPR-like_helical_dom_sf"/>
</dbReference>
<sequence length="509" mass="56320">MKTIKKLITTITIIIILVMVGSCSNFDDLNDNPDATTEGNAAMLCTNVVLRVTKFGGRDAKAMISDNALPKYVGYANEGQLASQYNLIGGSSFDAMTILPNIDRMVEYATGSTMENSYKGVGKFARAIMFYNLTMEMGDIPYSEANLGQEGIYKPKYDSQESVLIGVLNDLVEADQFFANGITFTGDPTPYNGNPEKWRKATNAFALKVLMSLSKKETVTSLDIKNRFAAIVAAGNLMDAGTGFYGLNYSATNKHPISGTSDLFTSKTILSSLLVNNLKSLNDYRLFYFGEPAVAQITAGKLMSDAEAYVGVDVEMDYSQMNLNHSAGVYSLINKRFLTQDATEPLRKMTYAEQELILAEAVIRGWISGSAQTHYENGVKAALTDMMAVTSSFAHGKAITAAYINAYFTGEAAFKTTSADQLKQIWMQRYILNFMQEAESSFFEYRRNSYPVFPINAATSLNTENLSGIPMRWTYPSSENSVNRENLIIALDNQYQGYDEINKIMWVLK</sequence>
<reference evidence="2" key="1">
    <citation type="submission" date="2016-10" db="EMBL/GenBank/DDBJ databases">
        <authorList>
            <person name="Varghese N."/>
            <person name="Submissions S."/>
        </authorList>
    </citation>
    <scope>NUCLEOTIDE SEQUENCE [LARGE SCALE GENOMIC DNA]</scope>
    <source>
        <strain evidence="2">DSM 24450</strain>
    </source>
</reference>
<dbReference type="InterPro" id="IPR041662">
    <property type="entry name" value="SusD-like_2"/>
</dbReference>
<evidence type="ECO:0000313" key="2">
    <source>
        <dbReference type="Proteomes" id="UP000199312"/>
    </source>
</evidence>
<organism evidence="1 2">
    <name type="scientific">Lutibacter maritimus</name>
    <dbReference type="NCBI Taxonomy" id="593133"/>
    <lineage>
        <taxon>Bacteria</taxon>
        <taxon>Pseudomonadati</taxon>
        <taxon>Bacteroidota</taxon>
        <taxon>Flavobacteriia</taxon>
        <taxon>Flavobacteriales</taxon>
        <taxon>Flavobacteriaceae</taxon>
        <taxon>Lutibacter</taxon>
    </lineage>
</organism>
<dbReference type="STRING" id="593133.SAMN04488006_1357"/>
<dbReference type="Pfam" id="PF12771">
    <property type="entry name" value="SusD-like_2"/>
    <property type="match status" value="1"/>
</dbReference>
<dbReference type="OrthoDB" id="725917at2"/>
<dbReference type="SUPFAM" id="SSF48452">
    <property type="entry name" value="TPR-like"/>
    <property type="match status" value="1"/>
</dbReference>
<dbReference type="AlphaFoldDB" id="A0A1I6PZN4"/>
<dbReference type="EMBL" id="FOZP01000003">
    <property type="protein sequence ID" value="SFS45530.1"/>
    <property type="molecule type" value="Genomic_DNA"/>
</dbReference>